<dbReference type="Proteomes" id="UP000326757">
    <property type="component" value="Unassembled WGS sequence"/>
</dbReference>
<sequence>MSNTKDGASANANVITSVNSNDDIDQEHELKPTSWWRHILGYVWDSAEGTPQNRKYVQKIDAYMLFTTICLGYFIKYLDQTNYSNAFVSGMQQDLHLYGNQLNWLNTWFSLGIVVGSVPAMMIQLRGVRSSLFLPGCEIVWSALVMGMAAAKTINTMYVLRFFIGLFEACSFPGYVALLGGWYAPTELTKRVAILAAIESIASMFSGYMQAGLYTSLNGSHGIAGWRWLFIMDAVISIPISIWGFFGIPDLPHNTRAFYLNAEDRQYSIERTENLGVAKPIKLTWKICRDVFLNWRLWVFILPYVMSMNCHIATNYFNLWLEAEDYSVVKRNILPTAGNALTIVVEMIYGIIADRVGKRFLLVNVLMAIMMVSNIMLSIWNIPKPALMAAYYLSYAGTAATPVLIAWGNQLNAADPNLRQLLVAVGNVFGYGWLLWVPLVVFPTYDAPKYKYGYQILILFGGLGMIGTCLMVYLHKRDDAKKEGAQIECVQTEHISGRGVDDESKA</sequence>
<dbReference type="PANTHER" id="PTHR43791">
    <property type="entry name" value="PERMEASE-RELATED"/>
    <property type="match status" value="1"/>
</dbReference>
<dbReference type="AlphaFoldDB" id="A0A5N6JNU0"/>
<keyword evidence="3 6" id="KW-0812">Transmembrane</keyword>
<feature type="transmembrane region" description="Helical" evidence="6">
    <location>
        <begin position="333"/>
        <end position="353"/>
    </location>
</feature>
<evidence type="ECO:0000256" key="6">
    <source>
        <dbReference type="SAM" id="Phobius"/>
    </source>
</evidence>
<evidence type="ECO:0000259" key="7">
    <source>
        <dbReference type="PROSITE" id="PS50850"/>
    </source>
</evidence>
<dbReference type="GO" id="GO:0016020">
    <property type="term" value="C:membrane"/>
    <property type="evidence" value="ECO:0007669"/>
    <property type="project" value="UniProtKB-SubCell"/>
</dbReference>
<feature type="transmembrane region" description="Helical" evidence="6">
    <location>
        <begin position="226"/>
        <end position="246"/>
    </location>
</feature>
<accession>A0A5N6JNU0</accession>
<dbReference type="FunFam" id="1.20.1250.20:FF:001719">
    <property type="entry name" value="Uncharacterized protein"/>
    <property type="match status" value="1"/>
</dbReference>
<name>A0A5N6JNU0_MONLA</name>
<feature type="transmembrane region" description="Helical" evidence="6">
    <location>
        <begin position="454"/>
        <end position="474"/>
    </location>
</feature>
<evidence type="ECO:0000256" key="5">
    <source>
        <dbReference type="ARBA" id="ARBA00023136"/>
    </source>
</evidence>
<reference evidence="8 9" key="1">
    <citation type="submission" date="2019-06" db="EMBL/GenBank/DDBJ databases">
        <title>Genome Sequence of the Brown Rot Fungal Pathogen Monilinia laxa.</title>
        <authorList>
            <person name="De Miccolis Angelini R.M."/>
            <person name="Landi L."/>
            <person name="Abate D."/>
            <person name="Pollastro S."/>
            <person name="Romanazzi G."/>
            <person name="Faretra F."/>
        </authorList>
    </citation>
    <scope>NUCLEOTIDE SEQUENCE [LARGE SCALE GENOMIC DNA]</scope>
    <source>
        <strain evidence="8 9">Mlax316</strain>
    </source>
</reference>
<dbReference type="GO" id="GO:0022857">
    <property type="term" value="F:transmembrane transporter activity"/>
    <property type="evidence" value="ECO:0007669"/>
    <property type="project" value="InterPro"/>
</dbReference>
<feature type="transmembrane region" description="Helical" evidence="6">
    <location>
        <begin position="297"/>
        <end position="321"/>
    </location>
</feature>
<feature type="transmembrane region" description="Helical" evidence="6">
    <location>
        <begin position="132"/>
        <end position="151"/>
    </location>
</feature>
<dbReference type="PROSITE" id="PS50850">
    <property type="entry name" value="MFS"/>
    <property type="match status" value="1"/>
</dbReference>
<dbReference type="PANTHER" id="PTHR43791:SF43">
    <property type="entry name" value="MAJOR FACILITATOR SUPERFAMILY (MFS) PROFILE DOMAIN-CONTAINING PROTEIN"/>
    <property type="match status" value="1"/>
</dbReference>
<dbReference type="InterPro" id="IPR036259">
    <property type="entry name" value="MFS_trans_sf"/>
</dbReference>
<evidence type="ECO:0000313" key="8">
    <source>
        <dbReference type="EMBL" id="KAB8290186.1"/>
    </source>
</evidence>
<evidence type="ECO:0000256" key="2">
    <source>
        <dbReference type="ARBA" id="ARBA00022448"/>
    </source>
</evidence>
<keyword evidence="2" id="KW-0813">Transport</keyword>
<dbReference type="SUPFAM" id="SSF103473">
    <property type="entry name" value="MFS general substrate transporter"/>
    <property type="match status" value="1"/>
</dbReference>
<evidence type="ECO:0000256" key="3">
    <source>
        <dbReference type="ARBA" id="ARBA00022692"/>
    </source>
</evidence>
<keyword evidence="5 6" id="KW-0472">Membrane</keyword>
<feature type="domain" description="Major facilitator superfamily (MFS) profile" evidence="7">
    <location>
        <begin position="65"/>
        <end position="479"/>
    </location>
</feature>
<feature type="transmembrane region" description="Helical" evidence="6">
    <location>
        <begin position="105"/>
        <end position="125"/>
    </location>
</feature>
<evidence type="ECO:0000256" key="4">
    <source>
        <dbReference type="ARBA" id="ARBA00022989"/>
    </source>
</evidence>
<feature type="transmembrane region" description="Helical" evidence="6">
    <location>
        <begin position="60"/>
        <end position="78"/>
    </location>
</feature>
<feature type="transmembrane region" description="Helical" evidence="6">
    <location>
        <begin position="421"/>
        <end position="442"/>
    </location>
</feature>
<comment type="caution">
    <text evidence="8">The sequence shown here is derived from an EMBL/GenBank/DDBJ whole genome shotgun (WGS) entry which is preliminary data.</text>
</comment>
<keyword evidence="4 6" id="KW-1133">Transmembrane helix</keyword>
<dbReference type="OrthoDB" id="3639251at2759"/>
<keyword evidence="9" id="KW-1185">Reference proteome</keyword>
<feature type="transmembrane region" description="Helical" evidence="6">
    <location>
        <begin position="157"/>
        <end position="180"/>
    </location>
</feature>
<gene>
    <name evidence="8" type="ORF">EYC80_011055</name>
</gene>
<feature type="transmembrane region" description="Helical" evidence="6">
    <location>
        <begin position="389"/>
        <end position="409"/>
    </location>
</feature>
<dbReference type="EMBL" id="VIGI01000018">
    <property type="protein sequence ID" value="KAB8290186.1"/>
    <property type="molecule type" value="Genomic_DNA"/>
</dbReference>
<evidence type="ECO:0000256" key="1">
    <source>
        <dbReference type="ARBA" id="ARBA00004141"/>
    </source>
</evidence>
<feature type="transmembrane region" description="Helical" evidence="6">
    <location>
        <begin position="192"/>
        <end position="214"/>
    </location>
</feature>
<feature type="transmembrane region" description="Helical" evidence="6">
    <location>
        <begin position="360"/>
        <end position="383"/>
    </location>
</feature>
<proteinExistence type="predicted"/>
<evidence type="ECO:0000313" key="9">
    <source>
        <dbReference type="Proteomes" id="UP000326757"/>
    </source>
</evidence>
<protein>
    <recommendedName>
        <fullName evidence="7">Major facilitator superfamily (MFS) profile domain-containing protein</fullName>
    </recommendedName>
</protein>
<dbReference type="InterPro" id="IPR011701">
    <property type="entry name" value="MFS"/>
</dbReference>
<dbReference type="InterPro" id="IPR020846">
    <property type="entry name" value="MFS_dom"/>
</dbReference>
<dbReference type="Gene3D" id="1.20.1250.20">
    <property type="entry name" value="MFS general substrate transporter like domains"/>
    <property type="match status" value="2"/>
</dbReference>
<comment type="subcellular location">
    <subcellularLocation>
        <location evidence="1">Membrane</location>
        <topology evidence="1">Multi-pass membrane protein</topology>
    </subcellularLocation>
</comment>
<organism evidence="8 9">
    <name type="scientific">Monilinia laxa</name>
    <name type="common">Brown rot fungus</name>
    <name type="synonym">Sclerotinia laxa</name>
    <dbReference type="NCBI Taxonomy" id="61186"/>
    <lineage>
        <taxon>Eukaryota</taxon>
        <taxon>Fungi</taxon>
        <taxon>Dikarya</taxon>
        <taxon>Ascomycota</taxon>
        <taxon>Pezizomycotina</taxon>
        <taxon>Leotiomycetes</taxon>
        <taxon>Helotiales</taxon>
        <taxon>Sclerotiniaceae</taxon>
        <taxon>Monilinia</taxon>
    </lineage>
</organism>
<dbReference type="Pfam" id="PF07690">
    <property type="entry name" value="MFS_1"/>
    <property type="match status" value="1"/>
</dbReference>